<reference evidence="2 3" key="1">
    <citation type="journal article" date="2020" name="Microb. Genom.">
        <title>Genetic diversity of clinical and environmental Mucorales isolates obtained from an investigation of mucormycosis cases among solid organ transplant recipients.</title>
        <authorList>
            <person name="Nguyen M.H."/>
            <person name="Kaul D."/>
            <person name="Muto C."/>
            <person name="Cheng S.J."/>
            <person name="Richter R.A."/>
            <person name="Bruno V.M."/>
            <person name="Liu G."/>
            <person name="Beyhan S."/>
            <person name="Sundermann A.J."/>
            <person name="Mounaud S."/>
            <person name="Pasculle A.W."/>
            <person name="Nierman W.C."/>
            <person name="Driscoll E."/>
            <person name="Cumbie R."/>
            <person name="Clancy C.J."/>
            <person name="Dupont C.L."/>
        </authorList>
    </citation>
    <scope>NUCLEOTIDE SEQUENCE [LARGE SCALE GENOMIC DNA]</scope>
    <source>
        <strain evidence="2 3">GL24</strain>
    </source>
</reference>
<dbReference type="Pfam" id="PF00078">
    <property type="entry name" value="RVT_1"/>
    <property type="match status" value="1"/>
</dbReference>
<dbReference type="Proteomes" id="UP000740926">
    <property type="component" value="Unassembled WGS sequence"/>
</dbReference>
<dbReference type="SUPFAM" id="SSF56672">
    <property type="entry name" value="DNA/RNA polymerases"/>
    <property type="match status" value="1"/>
</dbReference>
<dbReference type="PANTHER" id="PTHR19446">
    <property type="entry name" value="REVERSE TRANSCRIPTASES"/>
    <property type="match status" value="1"/>
</dbReference>
<feature type="domain" description="Reverse transcriptase" evidence="1">
    <location>
        <begin position="61"/>
        <end position="330"/>
    </location>
</feature>
<dbReference type="InterPro" id="IPR000477">
    <property type="entry name" value="RT_dom"/>
</dbReference>
<dbReference type="CDD" id="cd01650">
    <property type="entry name" value="RT_nLTR_like"/>
    <property type="match status" value="1"/>
</dbReference>
<organism evidence="2 3">
    <name type="scientific">Rhizopus delemar</name>
    <dbReference type="NCBI Taxonomy" id="936053"/>
    <lineage>
        <taxon>Eukaryota</taxon>
        <taxon>Fungi</taxon>
        <taxon>Fungi incertae sedis</taxon>
        <taxon>Mucoromycota</taxon>
        <taxon>Mucoromycotina</taxon>
        <taxon>Mucoromycetes</taxon>
        <taxon>Mucorales</taxon>
        <taxon>Mucorineae</taxon>
        <taxon>Rhizopodaceae</taxon>
        <taxon>Rhizopus</taxon>
    </lineage>
</organism>
<proteinExistence type="predicted"/>
<evidence type="ECO:0000313" key="3">
    <source>
        <dbReference type="Proteomes" id="UP000740926"/>
    </source>
</evidence>
<accession>A0A9P7CI89</accession>
<evidence type="ECO:0000259" key="1">
    <source>
        <dbReference type="PROSITE" id="PS50878"/>
    </source>
</evidence>
<comment type="caution">
    <text evidence="2">The sequence shown here is derived from an EMBL/GenBank/DDBJ whole genome shotgun (WGS) entry which is preliminary data.</text>
</comment>
<dbReference type="PROSITE" id="PS50878">
    <property type="entry name" value="RT_POL"/>
    <property type="match status" value="1"/>
</dbReference>
<keyword evidence="3" id="KW-1185">Reference proteome</keyword>
<name>A0A9P7CI89_9FUNG</name>
<dbReference type="InterPro" id="IPR043502">
    <property type="entry name" value="DNA/RNA_pol_sf"/>
</dbReference>
<dbReference type="EMBL" id="JAANIU010004134">
    <property type="protein sequence ID" value="KAG1557149.1"/>
    <property type="molecule type" value="Genomic_DNA"/>
</dbReference>
<protein>
    <recommendedName>
        <fullName evidence="1">Reverse transcriptase domain-containing protein</fullName>
    </recommendedName>
</protein>
<sequence length="562" mass="64576">MASYLETTFSGDPLKNVQLYEIDTPVLPFEIDCPFTRDDINLSIRSLPVKKAPGIDHLRNEMLQPVSHLLAPILFHLFHMCWACSSSDPGNYRPISLTTIFRKILERCIQHILQTDGPPLDIAQGGFRESRSALDQALCLTEISHILRTHYQVKPVLAFLDIKSAYDTSNRSFVCDTLSRYVSSPLLNLLRWLFDDVQIEILLPNTTSRRFHPKTGVLQGSILSPYLYSVYINQLPAQLRPQAIITDMWPLETIPLLNCLLYADDVVLIAECTTMTALLRKCEEHSLQMGYQWNPSKCVILDNQLEPIPYTIYNQALPQVTSFVYLGVPFKPEGYLDPDELIRRNSSKELATMNVLKSIGINPSGFSRLLSTRFYAHIVRSQLEYGLAINRFTNTQLKSIEDAQDTCIRKIYGARGNASTKMMLHLAKLPLRADRVHILQTQFLYRSLRLPDDALLCRLLPHIRHIRGHQWFLLSKTPLWQSLPSTGEELDKHMIKTAKKRFLQQSLEKHQQSGHYKLLSSCRRSVSLDPTLWLPMSYAERSRFHTQTRHYLPQYAPTPLYA</sequence>
<evidence type="ECO:0000313" key="2">
    <source>
        <dbReference type="EMBL" id="KAG1557149.1"/>
    </source>
</evidence>
<dbReference type="AlphaFoldDB" id="A0A9P7CI89"/>
<gene>
    <name evidence="2" type="ORF">G6F50_012637</name>
</gene>